<feature type="region of interest" description="Disordered" evidence="8">
    <location>
        <begin position="529"/>
        <end position="557"/>
    </location>
</feature>
<dbReference type="SUPFAM" id="SSF103473">
    <property type="entry name" value="MFS general substrate transporter"/>
    <property type="match status" value="1"/>
</dbReference>
<evidence type="ECO:0000256" key="8">
    <source>
        <dbReference type="SAM" id="MobiDB-lite"/>
    </source>
</evidence>
<feature type="transmembrane region" description="Helical" evidence="9">
    <location>
        <begin position="440"/>
        <end position="462"/>
    </location>
</feature>
<accession>A0A9P4QDI7</accession>
<dbReference type="Proteomes" id="UP000799441">
    <property type="component" value="Unassembled WGS sequence"/>
</dbReference>
<feature type="transmembrane region" description="Helical" evidence="9">
    <location>
        <begin position="302"/>
        <end position="326"/>
    </location>
</feature>
<protein>
    <submittedName>
        <fullName evidence="11">MFS general substrate transporter</fullName>
    </submittedName>
</protein>
<dbReference type="FunFam" id="1.20.1250.20:FF:000266">
    <property type="entry name" value="MFS multidrug transporter, putative"/>
    <property type="match status" value="1"/>
</dbReference>
<sequence length="642" mass="69972">MDGEKGLDVESGKPTRIPYLTQVFDRGSTITPEIRNYDYAGKGTDEEPFVVTWIPDDPRNPLNYSPWRRWTYTMIMAFATLAVAFVSSAFSGGAREIIVEFNCSREVYVLGISLVVLGFSAGPLVWSGMSELAGRQVLFIVTYGGLTAFNAGAAGSQNIWTLLIMRFFAGFFGSSPLTNAGGVIFDMFPARERGLATAIFAAMPLLGPVIGPICGGFIGETIGWRWIEGVMAIFTGVLWILGALVPETFAPVLLRRRAASLSKITGNVYKSKVDIDQGPITFSEACQKALLRPLVLLFSEPIVLLLSLYMSIIYGTLYMLFGAFPIVYQEVRGWSPGIGGLAFIGVAIGILAGLAYAIYDNRRYIRVADAHGGFAPPEARLPMAMLGAVLLPIGLIWFAWTNAPSVHYLVSIAGTIFFGCSILLVFVSVFCYLIDAYTVFAASVLAANSVLRSLFGAAFPLFTAQMYAGAGIHWASMIPAFLALACLPFPFLFYKYGKQIRAKCKYSALADKIMKSMLVQMKQSNIPQDAASEKAASRSSLEQDDAADKGEKETVQEAFEEHSAASYSLHDNTEGFQPIKTVTSRTGNLSRVSTRRSSFGKDRPVAYEGNPFDLDRVNTRESFPHEAKSRSRANSATSGTRK</sequence>
<feature type="compositionally biased region" description="Basic and acidic residues" evidence="8">
    <location>
        <begin position="613"/>
        <end position="629"/>
    </location>
</feature>
<feature type="compositionally biased region" description="Basic and acidic residues" evidence="8">
    <location>
        <begin position="546"/>
        <end position="557"/>
    </location>
</feature>
<evidence type="ECO:0000256" key="4">
    <source>
        <dbReference type="ARBA" id="ARBA00022692"/>
    </source>
</evidence>
<dbReference type="InterPro" id="IPR020846">
    <property type="entry name" value="MFS_dom"/>
</dbReference>
<keyword evidence="5 9" id="KW-1133">Transmembrane helix</keyword>
<gene>
    <name evidence="11" type="ORF">K431DRAFT_283665</name>
</gene>
<keyword evidence="6 9" id="KW-0472">Membrane</keyword>
<feature type="transmembrane region" description="Helical" evidence="9">
    <location>
        <begin position="230"/>
        <end position="254"/>
    </location>
</feature>
<comment type="caution">
    <text evidence="11">The sequence shown here is derived from an EMBL/GenBank/DDBJ whole genome shotgun (WGS) entry which is preliminary data.</text>
</comment>
<comment type="similarity">
    <text evidence="7">Belongs to the major facilitator superfamily. DHA1 family. Polyamines/proton antiporter (TC 2.A.1.2.16) subfamily.</text>
</comment>
<dbReference type="AlphaFoldDB" id="A0A9P4QDI7"/>
<evidence type="ECO:0000313" key="11">
    <source>
        <dbReference type="EMBL" id="KAF2722839.1"/>
    </source>
</evidence>
<comment type="subcellular location">
    <subcellularLocation>
        <location evidence="1">Cell membrane</location>
        <topology evidence="1">Multi-pass membrane protein</topology>
    </subcellularLocation>
</comment>
<name>A0A9P4QDI7_9PEZI</name>
<feature type="compositionally biased region" description="Polar residues" evidence="8">
    <location>
        <begin position="580"/>
        <end position="597"/>
    </location>
</feature>
<dbReference type="Gene3D" id="1.20.1250.20">
    <property type="entry name" value="MFS general substrate transporter like domains"/>
    <property type="match status" value="1"/>
</dbReference>
<dbReference type="Pfam" id="PF07690">
    <property type="entry name" value="MFS_1"/>
    <property type="match status" value="1"/>
</dbReference>
<feature type="transmembrane region" description="Helical" evidence="9">
    <location>
        <begin position="338"/>
        <end position="359"/>
    </location>
</feature>
<feature type="transmembrane region" description="Helical" evidence="9">
    <location>
        <begin position="107"/>
        <end position="125"/>
    </location>
</feature>
<evidence type="ECO:0000256" key="7">
    <source>
        <dbReference type="ARBA" id="ARBA00038459"/>
    </source>
</evidence>
<evidence type="ECO:0000256" key="5">
    <source>
        <dbReference type="ARBA" id="ARBA00022989"/>
    </source>
</evidence>
<keyword evidence="12" id="KW-1185">Reference proteome</keyword>
<dbReference type="InterPro" id="IPR036259">
    <property type="entry name" value="MFS_trans_sf"/>
</dbReference>
<feature type="domain" description="Major facilitator superfamily (MFS) profile" evidence="10">
    <location>
        <begin position="72"/>
        <end position="498"/>
    </location>
</feature>
<dbReference type="OrthoDB" id="446368at2759"/>
<dbReference type="CDD" id="cd17323">
    <property type="entry name" value="MFS_Tpo1_MDR_like"/>
    <property type="match status" value="1"/>
</dbReference>
<dbReference type="PANTHER" id="PTHR23502:SF186">
    <property type="entry name" value="MAJOR FACILITATOR SUPERFAMILY (MFS) PROFILE DOMAIN-CONTAINING PROTEIN"/>
    <property type="match status" value="1"/>
</dbReference>
<evidence type="ECO:0000256" key="1">
    <source>
        <dbReference type="ARBA" id="ARBA00004651"/>
    </source>
</evidence>
<feature type="transmembrane region" description="Helical" evidence="9">
    <location>
        <begin position="380"/>
        <end position="400"/>
    </location>
</feature>
<evidence type="ECO:0000313" key="12">
    <source>
        <dbReference type="Proteomes" id="UP000799441"/>
    </source>
</evidence>
<feature type="transmembrane region" description="Helical" evidence="9">
    <location>
        <begin position="406"/>
        <end position="433"/>
    </location>
</feature>
<feature type="transmembrane region" description="Helical" evidence="9">
    <location>
        <begin position="69"/>
        <end position="87"/>
    </location>
</feature>
<dbReference type="GO" id="GO:0005886">
    <property type="term" value="C:plasma membrane"/>
    <property type="evidence" value="ECO:0007669"/>
    <property type="project" value="UniProtKB-SubCell"/>
</dbReference>
<feature type="transmembrane region" description="Helical" evidence="9">
    <location>
        <begin position="474"/>
        <end position="494"/>
    </location>
</feature>
<dbReference type="InterPro" id="IPR011701">
    <property type="entry name" value="MFS"/>
</dbReference>
<feature type="compositionally biased region" description="Polar residues" evidence="8">
    <location>
        <begin position="632"/>
        <end position="642"/>
    </location>
</feature>
<keyword evidence="2" id="KW-0813">Transport</keyword>
<evidence type="ECO:0000256" key="2">
    <source>
        <dbReference type="ARBA" id="ARBA00022448"/>
    </source>
</evidence>
<evidence type="ECO:0000256" key="3">
    <source>
        <dbReference type="ARBA" id="ARBA00022475"/>
    </source>
</evidence>
<evidence type="ECO:0000259" key="10">
    <source>
        <dbReference type="PROSITE" id="PS50850"/>
    </source>
</evidence>
<evidence type="ECO:0000256" key="9">
    <source>
        <dbReference type="SAM" id="Phobius"/>
    </source>
</evidence>
<dbReference type="GO" id="GO:0022857">
    <property type="term" value="F:transmembrane transporter activity"/>
    <property type="evidence" value="ECO:0007669"/>
    <property type="project" value="InterPro"/>
</dbReference>
<evidence type="ECO:0000256" key="6">
    <source>
        <dbReference type="ARBA" id="ARBA00023136"/>
    </source>
</evidence>
<proteinExistence type="inferred from homology"/>
<keyword evidence="3" id="KW-1003">Cell membrane</keyword>
<reference evidence="11" key="1">
    <citation type="journal article" date="2020" name="Stud. Mycol.">
        <title>101 Dothideomycetes genomes: a test case for predicting lifestyles and emergence of pathogens.</title>
        <authorList>
            <person name="Haridas S."/>
            <person name="Albert R."/>
            <person name="Binder M."/>
            <person name="Bloem J."/>
            <person name="Labutti K."/>
            <person name="Salamov A."/>
            <person name="Andreopoulos B."/>
            <person name="Baker S."/>
            <person name="Barry K."/>
            <person name="Bills G."/>
            <person name="Bluhm B."/>
            <person name="Cannon C."/>
            <person name="Castanera R."/>
            <person name="Culley D."/>
            <person name="Daum C."/>
            <person name="Ezra D."/>
            <person name="Gonzalez J."/>
            <person name="Henrissat B."/>
            <person name="Kuo A."/>
            <person name="Liang C."/>
            <person name="Lipzen A."/>
            <person name="Lutzoni F."/>
            <person name="Magnuson J."/>
            <person name="Mondo S."/>
            <person name="Nolan M."/>
            <person name="Ohm R."/>
            <person name="Pangilinan J."/>
            <person name="Park H.-J."/>
            <person name="Ramirez L."/>
            <person name="Alfaro M."/>
            <person name="Sun H."/>
            <person name="Tritt A."/>
            <person name="Yoshinaga Y."/>
            <person name="Zwiers L.-H."/>
            <person name="Turgeon B."/>
            <person name="Goodwin S."/>
            <person name="Spatafora J."/>
            <person name="Crous P."/>
            <person name="Grigoriev I."/>
        </authorList>
    </citation>
    <scope>NUCLEOTIDE SEQUENCE</scope>
    <source>
        <strain evidence="11">CBS 116435</strain>
    </source>
</reference>
<organism evidence="11 12">
    <name type="scientific">Polychaeton citri CBS 116435</name>
    <dbReference type="NCBI Taxonomy" id="1314669"/>
    <lineage>
        <taxon>Eukaryota</taxon>
        <taxon>Fungi</taxon>
        <taxon>Dikarya</taxon>
        <taxon>Ascomycota</taxon>
        <taxon>Pezizomycotina</taxon>
        <taxon>Dothideomycetes</taxon>
        <taxon>Dothideomycetidae</taxon>
        <taxon>Capnodiales</taxon>
        <taxon>Capnodiaceae</taxon>
        <taxon>Polychaeton</taxon>
    </lineage>
</organism>
<dbReference type="PANTHER" id="PTHR23502">
    <property type="entry name" value="MAJOR FACILITATOR SUPERFAMILY"/>
    <property type="match status" value="1"/>
</dbReference>
<dbReference type="EMBL" id="MU003780">
    <property type="protein sequence ID" value="KAF2722839.1"/>
    <property type="molecule type" value="Genomic_DNA"/>
</dbReference>
<feature type="transmembrane region" description="Helical" evidence="9">
    <location>
        <begin position="167"/>
        <end position="188"/>
    </location>
</feature>
<feature type="transmembrane region" description="Helical" evidence="9">
    <location>
        <begin position="195"/>
        <end position="218"/>
    </location>
</feature>
<dbReference type="PROSITE" id="PS50850">
    <property type="entry name" value="MFS"/>
    <property type="match status" value="1"/>
</dbReference>
<keyword evidence="4 9" id="KW-0812">Transmembrane</keyword>
<feature type="region of interest" description="Disordered" evidence="8">
    <location>
        <begin position="576"/>
        <end position="642"/>
    </location>
</feature>